<dbReference type="Proteomes" id="UP001055219">
    <property type="component" value="Unassembled WGS sequence"/>
</dbReference>
<dbReference type="EMBL" id="JAGIXG020000010">
    <property type="protein sequence ID" value="KAI6782930.1"/>
    <property type="molecule type" value="Genomic_DNA"/>
</dbReference>
<dbReference type="AlphaFoldDB" id="A0A9Q0BFR9"/>
<evidence type="ECO:0008006" key="3">
    <source>
        <dbReference type="Google" id="ProtNLM"/>
    </source>
</evidence>
<dbReference type="RefSeq" id="XP_051363786.1">
    <property type="nucleotide sequence ID" value="XM_051504692.1"/>
</dbReference>
<keyword evidence="2" id="KW-1185">Reference proteome</keyword>
<protein>
    <recommendedName>
        <fullName evidence="3">F-box domain-containing protein</fullName>
    </recommendedName>
</protein>
<reference evidence="1" key="2">
    <citation type="submission" date="2022-07" db="EMBL/GenBank/DDBJ databases">
        <authorList>
            <person name="Goncalves M.F.M."/>
            <person name="Hilario S."/>
            <person name="Van De Peer Y."/>
            <person name="Esteves A.C."/>
            <person name="Alves A."/>
        </authorList>
    </citation>
    <scope>NUCLEOTIDE SEQUENCE</scope>
    <source>
        <strain evidence="1">MUM 19.33</strain>
    </source>
</reference>
<dbReference type="GeneID" id="75828605"/>
<evidence type="ECO:0000313" key="2">
    <source>
        <dbReference type="Proteomes" id="UP001055219"/>
    </source>
</evidence>
<comment type="caution">
    <text evidence="1">The sequence shown here is derived from an EMBL/GenBank/DDBJ whole genome shotgun (WGS) entry which is preliminary data.</text>
</comment>
<proteinExistence type="predicted"/>
<name>A0A9Q0BFR9_9HYPO</name>
<gene>
    <name evidence="1" type="ORF">J7T54_002089</name>
</gene>
<organism evidence="1 2">
    <name type="scientific">Emericellopsis cladophorae</name>
    <dbReference type="NCBI Taxonomy" id="2686198"/>
    <lineage>
        <taxon>Eukaryota</taxon>
        <taxon>Fungi</taxon>
        <taxon>Dikarya</taxon>
        <taxon>Ascomycota</taxon>
        <taxon>Pezizomycotina</taxon>
        <taxon>Sordariomycetes</taxon>
        <taxon>Hypocreomycetidae</taxon>
        <taxon>Hypocreales</taxon>
        <taxon>Bionectriaceae</taxon>
        <taxon>Emericellopsis</taxon>
    </lineage>
</organism>
<sequence length="301" mass="33921">MRILHTQRSFHGHLSAWRSEPPRSTSATLHLPNEVLAEIFGYFECTLPVEKWWTNEADVSPVATLKSRCLTCREFRNLAQPLLLCNVIIWGREAETELFVRLMKALLERPTLGHHVRTFSFGWCDEHVARNAGLSWPDVFDCMNHELDLPPRFKASISSLSEGDSMQVQEAPDGTCAKNRCANFGLPLLKEIRIQHPGNKTATDILDVEGVLLHPGVETIRTVGIHWKGDNGTGSRCRHVESNIRTLELHQCIVDDQGLEIMFQQCPALENLSIQLGGAYPTSDIAEDEWDFDMGKIANLL</sequence>
<dbReference type="OrthoDB" id="2520703at2759"/>
<evidence type="ECO:0000313" key="1">
    <source>
        <dbReference type="EMBL" id="KAI6782930.1"/>
    </source>
</evidence>
<reference evidence="1" key="1">
    <citation type="journal article" date="2021" name="J Fungi (Basel)">
        <title>Genomic and Metabolomic Analyses of the Marine Fungus Emericellopsis cladophorae: Insights into Saltwater Adaptability Mechanisms and Its Biosynthetic Potential.</title>
        <authorList>
            <person name="Goncalves M.F.M."/>
            <person name="Hilario S."/>
            <person name="Van de Peer Y."/>
            <person name="Esteves A.C."/>
            <person name="Alves A."/>
        </authorList>
    </citation>
    <scope>NUCLEOTIDE SEQUENCE</scope>
    <source>
        <strain evidence="1">MUM 19.33</strain>
    </source>
</reference>
<accession>A0A9Q0BFR9</accession>